<name>A0ABS2AJX0_9ACTN</name>
<reference evidence="5 6" key="1">
    <citation type="submission" date="2021-01" db="EMBL/GenBank/DDBJ databases">
        <title>Actinoplanes sp. nov. LDG1-06 isolated from lichen.</title>
        <authorList>
            <person name="Saeng-In P."/>
            <person name="Phongsopitanun W."/>
            <person name="Kanchanasin P."/>
            <person name="Yuki M."/>
            <person name="Kudo T."/>
            <person name="Ohkuma M."/>
            <person name="Tanasupawat S."/>
        </authorList>
    </citation>
    <scope>NUCLEOTIDE SEQUENCE [LARGE SCALE GENOMIC DNA]</scope>
    <source>
        <strain evidence="5 6">LDG1-06</strain>
    </source>
</reference>
<dbReference type="InterPro" id="IPR020803">
    <property type="entry name" value="MeTfrase_dom"/>
</dbReference>
<evidence type="ECO:0000313" key="6">
    <source>
        <dbReference type="Proteomes" id="UP000632138"/>
    </source>
</evidence>
<comment type="caution">
    <text evidence="5">The sequence shown here is derived from an EMBL/GenBank/DDBJ whole genome shotgun (WGS) entry which is preliminary data.</text>
</comment>
<dbReference type="SMART" id="SM00828">
    <property type="entry name" value="PKS_MT"/>
    <property type="match status" value="1"/>
</dbReference>
<dbReference type="InterPro" id="IPR050447">
    <property type="entry name" value="Erg6_SMT_methyltransf"/>
</dbReference>
<dbReference type="Proteomes" id="UP000632138">
    <property type="component" value="Unassembled WGS sequence"/>
</dbReference>
<dbReference type="RefSeq" id="WP_203380124.1">
    <property type="nucleotide sequence ID" value="NZ_JAENHP010000013.1"/>
</dbReference>
<protein>
    <submittedName>
        <fullName evidence="5">Class I SAM-dependent methyltransferase</fullName>
    </submittedName>
</protein>
<dbReference type="EMBL" id="JAENHP010000013">
    <property type="protein sequence ID" value="MBM2620143.1"/>
    <property type="molecule type" value="Genomic_DNA"/>
</dbReference>
<evidence type="ECO:0000259" key="4">
    <source>
        <dbReference type="SMART" id="SM00828"/>
    </source>
</evidence>
<sequence length="274" mass="29425">MDATSSATDEIGKMYDETAGLSQIFIDGQEHLPYWFDDHDDTPAVEAAQRITRKVGDALGLRAGERVLDAGCGVGGPAVQLAQEFGVAVDGVTISAVQAVEATARAYGQGVQDRVAFHHGDYGWLDFGTGHFDAVVAMESLSHAADLPAVLAELARVLRPGGRLGISEITREALAGDKAAQFAKTFQVRQLLSGPEWIAALRAAGFDVEEHTQCGPRVYGMGLRYLDRADELADDLVARFGPDTVSELKSGYRDYFSWGDAIGYSVLAARKPYL</sequence>
<keyword evidence="3" id="KW-0949">S-adenosyl-L-methionine</keyword>
<keyword evidence="2" id="KW-0808">Transferase</keyword>
<evidence type="ECO:0000256" key="1">
    <source>
        <dbReference type="ARBA" id="ARBA00022603"/>
    </source>
</evidence>
<gene>
    <name evidence="5" type="ORF">JIG36_31975</name>
</gene>
<organism evidence="5 6">
    <name type="scientific">Paractinoplanes ovalisporus</name>
    <dbReference type="NCBI Taxonomy" id="2810368"/>
    <lineage>
        <taxon>Bacteria</taxon>
        <taxon>Bacillati</taxon>
        <taxon>Actinomycetota</taxon>
        <taxon>Actinomycetes</taxon>
        <taxon>Micromonosporales</taxon>
        <taxon>Micromonosporaceae</taxon>
        <taxon>Paractinoplanes</taxon>
    </lineage>
</organism>
<accession>A0ABS2AJX0</accession>
<dbReference type="InterPro" id="IPR029063">
    <property type="entry name" value="SAM-dependent_MTases_sf"/>
</dbReference>
<evidence type="ECO:0000256" key="3">
    <source>
        <dbReference type="ARBA" id="ARBA00022691"/>
    </source>
</evidence>
<dbReference type="GO" id="GO:0008168">
    <property type="term" value="F:methyltransferase activity"/>
    <property type="evidence" value="ECO:0007669"/>
    <property type="project" value="UniProtKB-KW"/>
</dbReference>
<keyword evidence="1 5" id="KW-0489">Methyltransferase</keyword>
<dbReference type="CDD" id="cd02440">
    <property type="entry name" value="AdoMet_MTases"/>
    <property type="match status" value="1"/>
</dbReference>
<dbReference type="Gene3D" id="3.40.50.150">
    <property type="entry name" value="Vaccinia Virus protein VP39"/>
    <property type="match status" value="1"/>
</dbReference>
<proteinExistence type="predicted"/>
<dbReference type="InterPro" id="IPR041698">
    <property type="entry name" value="Methyltransf_25"/>
</dbReference>
<dbReference type="Pfam" id="PF13649">
    <property type="entry name" value="Methyltransf_25"/>
    <property type="match status" value="1"/>
</dbReference>
<dbReference type="PANTHER" id="PTHR44068">
    <property type="entry name" value="ZGC:194242"/>
    <property type="match status" value="1"/>
</dbReference>
<keyword evidence="6" id="KW-1185">Reference proteome</keyword>
<dbReference type="GO" id="GO:0032259">
    <property type="term" value="P:methylation"/>
    <property type="evidence" value="ECO:0007669"/>
    <property type="project" value="UniProtKB-KW"/>
</dbReference>
<feature type="domain" description="Polyketide synthase-like methyltransferase" evidence="4">
    <location>
        <begin position="29"/>
        <end position="250"/>
    </location>
</feature>
<dbReference type="SUPFAM" id="SSF53335">
    <property type="entry name" value="S-adenosyl-L-methionine-dependent methyltransferases"/>
    <property type="match status" value="1"/>
</dbReference>
<dbReference type="PANTHER" id="PTHR44068:SF11">
    <property type="entry name" value="GERANYL DIPHOSPHATE 2-C-METHYLTRANSFERASE"/>
    <property type="match status" value="1"/>
</dbReference>
<evidence type="ECO:0000313" key="5">
    <source>
        <dbReference type="EMBL" id="MBM2620143.1"/>
    </source>
</evidence>
<evidence type="ECO:0000256" key="2">
    <source>
        <dbReference type="ARBA" id="ARBA00022679"/>
    </source>
</evidence>